<evidence type="ECO:0000313" key="2">
    <source>
        <dbReference type="Proteomes" id="UP001499987"/>
    </source>
</evidence>
<proteinExistence type="predicted"/>
<keyword evidence="2" id="KW-1185">Reference proteome</keyword>
<comment type="caution">
    <text evidence="1">The sequence shown here is derived from an EMBL/GenBank/DDBJ whole genome shotgun (WGS) entry which is preliminary data.</text>
</comment>
<protein>
    <recommendedName>
        <fullName evidence="3">Type III effector protein</fullName>
    </recommendedName>
</protein>
<name>A0ABN1TBH3_9ACTN</name>
<evidence type="ECO:0000313" key="1">
    <source>
        <dbReference type="EMBL" id="GAA1072798.1"/>
    </source>
</evidence>
<dbReference type="RefSeq" id="WP_344622314.1">
    <property type="nucleotide sequence ID" value="NZ_BAAALD010000006.1"/>
</dbReference>
<evidence type="ECO:0008006" key="3">
    <source>
        <dbReference type="Google" id="ProtNLM"/>
    </source>
</evidence>
<accession>A0ABN1TBH3</accession>
<dbReference type="EMBL" id="BAAALD010000006">
    <property type="protein sequence ID" value="GAA1072798.1"/>
    <property type="molecule type" value="Genomic_DNA"/>
</dbReference>
<reference evidence="1 2" key="1">
    <citation type="journal article" date="2019" name="Int. J. Syst. Evol. Microbiol.">
        <title>The Global Catalogue of Microorganisms (GCM) 10K type strain sequencing project: providing services to taxonomists for standard genome sequencing and annotation.</title>
        <authorList>
            <consortium name="The Broad Institute Genomics Platform"/>
            <consortium name="The Broad Institute Genome Sequencing Center for Infectious Disease"/>
            <person name="Wu L."/>
            <person name="Ma J."/>
        </authorList>
    </citation>
    <scope>NUCLEOTIDE SEQUENCE [LARGE SCALE GENOMIC DNA]</scope>
    <source>
        <strain evidence="1 2">JCM 13002</strain>
    </source>
</reference>
<dbReference type="Proteomes" id="UP001499987">
    <property type="component" value="Unassembled WGS sequence"/>
</dbReference>
<organism evidence="1 2">
    <name type="scientific">Kitasatospora arboriphila</name>
    <dbReference type="NCBI Taxonomy" id="258052"/>
    <lineage>
        <taxon>Bacteria</taxon>
        <taxon>Bacillati</taxon>
        <taxon>Actinomycetota</taxon>
        <taxon>Actinomycetes</taxon>
        <taxon>Kitasatosporales</taxon>
        <taxon>Streptomycetaceae</taxon>
        <taxon>Kitasatospora</taxon>
    </lineage>
</organism>
<sequence>MPERPGPPPIVPAAPVGPASFLAAAAALGVIDDAVRTAREAPAIDSIPTAPVQSGPEPALAALLLLRELRVELAGWEARLVETARAAGATWADLAHPMGVASRQAAENRYLRLKPASTPSPGTTPADATTGAERVRAVRDRRAAQRTVTTWARDNAADLRVLAAQITALDDLPPAARPALDAVRASLAAADAADLLAPLAAVRGHLGPDHPGLADRLDDLTRHTDGLRHDSNRRRA</sequence>
<gene>
    <name evidence="1" type="ORF">GCM10009663_10720</name>
</gene>